<keyword evidence="6" id="KW-1185">Reference proteome</keyword>
<feature type="domain" description="Histone-binding protein RBBP4-like N-terminal" evidence="4">
    <location>
        <begin position="40"/>
        <end position="106"/>
    </location>
</feature>
<evidence type="ECO:0000256" key="2">
    <source>
        <dbReference type="ARBA" id="ARBA00022737"/>
    </source>
</evidence>
<dbReference type="PANTHER" id="PTHR45903">
    <property type="entry name" value="GLUTAMATE-RICH WD REPEAT-CONTAINING PROTEIN 1"/>
    <property type="match status" value="1"/>
</dbReference>
<name>A0ABD6EXL5_9BILA</name>
<evidence type="ECO:0000259" key="4">
    <source>
        <dbReference type="Pfam" id="PF12265"/>
    </source>
</evidence>
<evidence type="ECO:0000313" key="5">
    <source>
        <dbReference type="EMBL" id="MFH4984695.1"/>
    </source>
</evidence>
<dbReference type="PANTHER" id="PTHR45903:SF1">
    <property type="entry name" value="GLUTAMATE-RICH WD REPEAT-CONTAINING PROTEIN 1"/>
    <property type="match status" value="1"/>
</dbReference>
<dbReference type="InterPro" id="IPR015943">
    <property type="entry name" value="WD40/YVTN_repeat-like_dom_sf"/>
</dbReference>
<comment type="caution">
    <text evidence="5">The sequence shown here is derived from an EMBL/GenBank/DDBJ whole genome shotgun (WGS) entry which is preliminary data.</text>
</comment>
<proteinExistence type="predicted"/>
<dbReference type="AlphaFoldDB" id="A0ABD6EXL5"/>
<dbReference type="Proteomes" id="UP001608902">
    <property type="component" value="Unassembled WGS sequence"/>
</dbReference>
<gene>
    <name evidence="5" type="ORF">AB6A40_011404</name>
</gene>
<accession>A0ABD6EXL5</accession>
<dbReference type="InterPro" id="IPR022052">
    <property type="entry name" value="Histone-bd_RBBP4-like_N"/>
</dbReference>
<sequence length="151" mass="17286">MEANEETDEEIADDEDIPADKKKEKKAYIPGVSRPLRDGEEWEYDPSAYKVYHTFSSAYPCMSFDPIMDKLGDNRREYPLTLYLVSGTQADRFMKNQIIVMKASNISSAEKEEIEDSENEDDSSDEDDSKGLRLYSAIIPHFGTVNRIRVS</sequence>
<dbReference type="InterPro" id="IPR051972">
    <property type="entry name" value="Glutamate-rich_WD_repeat"/>
</dbReference>
<evidence type="ECO:0000313" key="6">
    <source>
        <dbReference type="Proteomes" id="UP001608902"/>
    </source>
</evidence>
<keyword evidence="2" id="KW-0677">Repeat</keyword>
<evidence type="ECO:0000256" key="3">
    <source>
        <dbReference type="SAM" id="MobiDB-lite"/>
    </source>
</evidence>
<feature type="region of interest" description="Disordered" evidence="3">
    <location>
        <begin position="1"/>
        <end position="27"/>
    </location>
</feature>
<keyword evidence="1" id="KW-0853">WD repeat</keyword>
<dbReference type="Pfam" id="PF12265">
    <property type="entry name" value="CAF1C_H4-bd"/>
    <property type="match status" value="1"/>
</dbReference>
<dbReference type="Gene3D" id="2.130.10.10">
    <property type="entry name" value="YVTN repeat-like/Quinoprotein amine dehydrogenase"/>
    <property type="match status" value="1"/>
</dbReference>
<feature type="compositionally biased region" description="Acidic residues" evidence="3">
    <location>
        <begin position="112"/>
        <end position="128"/>
    </location>
</feature>
<feature type="compositionally biased region" description="Acidic residues" evidence="3">
    <location>
        <begin position="1"/>
        <end position="17"/>
    </location>
</feature>
<dbReference type="EMBL" id="JBGFUD010020234">
    <property type="protein sequence ID" value="MFH4984695.1"/>
    <property type="molecule type" value="Genomic_DNA"/>
</dbReference>
<reference evidence="5 6" key="1">
    <citation type="submission" date="2024-08" db="EMBL/GenBank/DDBJ databases">
        <title>Gnathostoma spinigerum genome.</title>
        <authorList>
            <person name="Gonzalez-Bertolin B."/>
            <person name="Monzon S."/>
            <person name="Zaballos A."/>
            <person name="Jimenez P."/>
            <person name="Dekumyoy P."/>
            <person name="Varona S."/>
            <person name="Cuesta I."/>
            <person name="Sumanam S."/>
            <person name="Adisakwattana P."/>
            <person name="Gasser R.B."/>
            <person name="Hernandez-Gonzalez A."/>
            <person name="Young N.D."/>
            <person name="Perteguer M.J."/>
        </authorList>
    </citation>
    <scope>NUCLEOTIDE SEQUENCE [LARGE SCALE GENOMIC DNA]</scope>
    <source>
        <strain evidence="5">AL3</strain>
        <tissue evidence="5">Liver</tissue>
    </source>
</reference>
<protein>
    <recommendedName>
        <fullName evidence="4">Histone-binding protein RBBP4-like N-terminal domain-containing protein</fullName>
    </recommendedName>
</protein>
<organism evidence="5 6">
    <name type="scientific">Gnathostoma spinigerum</name>
    <dbReference type="NCBI Taxonomy" id="75299"/>
    <lineage>
        <taxon>Eukaryota</taxon>
        <taxon>Metazoa</taxon>
        <taxon>Ecdysozoa</taxon>
        <taxon>Nematoda</taxon>
        <taxon>Chromadorea</taxon>
        <taxon>Rhabditida</taxon>
        <taxon>Spirurina</taxon>
        <taxon>Gnathostomatomorpha</taxon>
        <taxon>Gnathostomatoidea</taxon>
        <taxon>Gnathostomatidae</taxon>
        <taxon>Gnathostoma</taxon>
    </lineage>
</organism>
<feature type="region of interest" description="Disordered" evidence="3">
    <location>
        <begin position="109"/>
        <end position="129"/>
    </location>
</feature>
<evidence type="ECO:0000256" key="1">
    <source>
        <dbReference type="ARBA" id="ARBA00022574"/>
    </source>
</evidence>